<feature type="domain" description="N-(5'phosphoribosyl) anthranilate isomerase (PRAI)" evidence="9">
    <location>
        <begin position="4"/>
        <end position="212"/>
    </location>
</feature>
<dbReference type="PANTHER" id="PTHR42894:SF1">
    <property type="entry name" value="N-(5'-PHOSPHORIBOSYL)ANTHRANILATE ISOMERASE"/>
    <property type="match status" value="1"/>
</dbReference>
<dbReference type="Proteomes" id="UP000217784">
    <property type="component" value="Unassembled WGS sequence"/>
</dbReference>
<organism evidence="10 11">
    <name type="scientific">Methanobacterium bryantii</name>
    <dbReference type="NCBI Taxonomy" id="2161"/>
    <lineage>
        <taxon>Archaea</taxon>
        <taxon>Methanobacteriati</taxon>
        <taxon>Methanobacteriota</taxon>
        <taxon>Methanomada group</taxon>
        <taxon>Methanobacteria</taxon>
        <taxon>Methanobacteriales</taxon>
        <taxon>Methanobacteriaceae</taxon>
        <taxon>Methanobacterium</taxon>
    </lineage>
</organism>
<dbReference type="RefSeq" id="WP_069583050.1">
    <property type="nucleotide sequence ID" value="NZ_LMVM01000002.1"/>
</dbReference>
<dbReference type="GO" id="GO:0000162">
    <property type="term" value="P:L-tryptophan biosynthetic process"/>
    <property type="evidence" value="ECO:0007669"/>
    <property type="project" value="UniProtKB-UniRule"/>
</dbReference>
<dbReference type="Pfam" id="PF00697">
    <property type="entry name" value="PRAI"/>
    <property type="match status" value="1"/>
</dbReference>
<comment type="caution">
    <text evidence="10">The sequence shown here is derived from an EMBL/GenBank/DDBJ whole genome shotgun (WGS) entry which is preliminary data.</text>
</comment>
<dbReference type="AlphaFoldDB" id="A0A2A2H8N2"/>
<name>A0A2A2H8N2_METBR</name>
<evidence type="ECO:0000256" key="3">
    <source>
        <dbReference type="ARBA" id="ARBA00007571"/>
    </source>
</evidence>
<dbReference type="GO" id="GO:0004640">
    <property type="term" value="F:phosphoribosylanthranilate isomerase activity"/>
    <property type="evidence" value="ECO:0007669"/>
    <property type="project" value="UniProtKB-UniRule"/>
</dbReference>
<dbReference type="OrthoDB" id="27513at2157"/>
<dbReference type="PANTHER" id="PTHR42894">
    <property type="entry name" value="N-(5'-PHOSPHORIBOSYL)ANTHRANILATE ISOMERASE"/>
    <property type="match status" value="1"/>
</dbReference>
<evidence type="ECO:0000256" key="4">
    <source>
        <dbReference type="ARBA" id="ARBA00022605"/>
    </source>
</evidence>
<accession>A0A2A2H8N2</accession>
<evidence type="ECO:0000259" key="9">
    <source>
        <dbReference type="Pfam" id="PF00697"/>
    </source>
</evidence>
<reference evidence="10 11" key="1">
    <citation type="journal article" date="2017" name="BMC Genomics">
        <title>Genomic analysis of methanogenic archaea reveals a shift towards energy conservation.</title>
        <authorList>
            <person name="Gilmore S.P."/>
            <person name="Henske J.K."/>
            <person name="Sexton J.A."/>
            <person name="Solomon K.V."/>
            <person name="Seppala S."/>
            <person name="Yoo J.I."/>
            <person name="Huyett L.M."/>
            <person name="Pressman A."/>
            <person name="Cogan J.Z."/>
            <person name="Kivenson V."/>
            <person name="Peng X."/>
            <person name="Tan Y."/>
            <person name="Valentine D.L."/>
            <person name="O'Malley M.A."/>
        </authorList>
    </citation>
    <scope>NUCLEOTIDE SEQUENCE [LARGE SCALE GENOMIC DNA]</scope>
    <source>
        <strain evidence="10 11">M.o.H.</strain>
    </source>
</reference>
<comment type="catalytic activity">
    <reaction evidence="1 8">
        <text>N-(5-phospho-beta-D-ribosyl)anthranilate = 1-(2-carboxyphenylamino)-1-deoxy-D-ribulose 5-phosphate</text>
        <dbReference type="Rhea" id="RHEA:21540"/>
        <dbReference type="ChEBI" id="CHEBI:18277"/>
        <dbReference type="ChEBI" id="CHEBI:58613"/>
        <dbReference type="EC" id="5.3.1.24"/>
    </reaction>
</comment>
<dbReference type="SUPFAM" id="SSF51366">
    <property type="entry name" value="Ribulose-phoshate binding barrel"/>
    <property type="match status" value="1"/>
</dbReference>
<dbReference type="Gene3D" id="3.20.20.70">
    <property type="entry name" value="Aldolase class I"/>
    <property type="match status" value="1"/>
</dbReference>
<dbReference type="EMBL" id="LMVM01000002">
    <property type="protein sequence ID" value="PAV05705.1"/>
    <property type="molecule type" value="Genomic_DNA"/>
</dbReference>
<protein>
    <recommendedName>
        <fullName evidence="8">N-(5'-phosphoribosyl)anthranilate isomerase</fullName>
        <shortName evidence="8">PRAI</shortName>
        <ecNumber evidence="8">5.3.1.24</ecNumber>
    </recommendedName>
</protein>
<evidence type="ECO:0000256" key="7">
    <source>
        <dbReference type="ARBA" id="ARBA00023235"/>
    </source>
</evidence>
<dbReference type="InterPro" id="IPR011060">
    <property type="entry name" value="RibuloseP-bd_barrel"/>
</dbReference>
<evidence type="ECO:0000256" key="5">
    <source>
        <dbReference type="ARBA" id="ARBA00022822"/>
    </source>
</evidence>
<keyword evidence="7 8" id="KW-0413">Isomerase</keyword>
<dbReference type="InterPro" id="IPR001240">
    <property type="entry name" value="PRAI_dom"/>
</dbReference>
<gene>
    <name evidence="8" type="primary">trpF</name>
    <name evidence="10" type="ORF">ASJ80_08205</name>
</gene>
<evidence type="ECO:0000256" key="6">
    <source>
        <dbReference type="ARBA" id="ARBA00023141"/>
    </source>
</evidence>
<comment type="pathway">
    <text evidence="2 8">Amino-acid biosynthesis; L-tryptophan biosynthesis; L-tryptophan from chorismate: step 3/5.</text>
</comment>
<comment type="similarity">
    <text evidence="3 8">Belongs to the TrpF family.</text>
</comment>
<evidence type="ECO:0000313" key="10">
    <source>
        <dbReference type="EMBL" id="PAV05705.1"/>
    </source>
</evidence>
<evidence type="ECO:0000256" key="8">
    <source>
        <dbReference type="HAMAP-Rule" id="MF_00135"/>
    </source>
</evidence>
<evidence type="ECO:0000313" key="11">
    <source>
        <dbReference type="Proteomes" id="UP000217784"/>
    </source>
</evidence>
<dbReference type="UniPathway" id="UPA00035">
    <property type="reaction ID" value="UER00042"/>
</dbReference>
<keyword evidence="4 8" id="KW-0028">Amino-acid biosynthesis</keyword>
<keyword evidence="5 8" id="KW-0822">Tryptophan biosynthesis</keyword>
<dbReference type="CDD" id="cd00405">
    <property type="entry name" value="PRAI"/>
    <property type="match status" value="1"/>
</dbReference>
<proteinExistence type="inferred from homology"/>
<evidence type="ECO:0000256" key="1">
    <source>
        <dbReference type="ARBA" id="ARBA00001164"/>
    </source>
</evidence>
<dbReference type="InterPro" id="IPR044643">
    <property type="entry name" value="TrpF_fam"/>
</dbReference>
<evidence type="ECO:0000256" key="2">
    <source>
        <dbReference type="ARBA" id="ARBA00004664"/>
    </source>
</evidence>
<dbReference type="HAMAP" id="MF_00135">
    <property type="entry name" value="PRAI"/>
    <property type="match status" value="1"/>
</dbReference>
<dbReference type="EC" id="5.3.1.24" evidence="8"/>
<keyword evidence="6 8" id="KW-0057">Aromatic amino acid biosynthesis</keyword>
<keyword evidence="11" id="KW-1185">Reference proteome</keyword>
<sequence length="216" mass="24162">MEFKICGITRLEDIRVCENEGPAFIGFINIKRSKRFQDIEKIRELVDSMKNKEKAVLVLEPETVEEAMDSIEKSGVKNIQLHSLQAEDIDKLKEINVIKAIGIPEKIDESKKEEIKSFAKVCKYLIFDSMIQGKSGGTGKQIPLEIAAEAAKIAKESNKDIKLFLAGGISAQKMKNKGNLIKDIFDYVDVNSGVEDSPGIKNRDKIAEFVENCKVI</sequence>
<dbReference type="InterPro" id="IPR013785">
    <property type="entry name" value="Aldolase_TIM"/>
</dbReference>